<dbReference type="OrthoDB" id="9805728at2"/>
<proteinExistence type="predicted"/>
<sequence length="399" mass="45054">MLKAKTTKWRVLRRILFALIGLAIVVVGLGILAAWVPMGTAPSGEFKARVTASSNYEDGGFVNKQPMWNDYTGWITSLGDVSDHLEPESPIPVFDRTAEVLSQPPQSLRVTWLGHSTMLFEMDGIRVLTDPIWGESPFPITWLGPQRWYAPPISLEELGSVDAVLISHDHYDHLDHPTIVAMASWDTKFITPLGVGAHLAYWGVPTEKIVELDWWEETKVGSLRVVATPSRHASGRHVLDQNRTLWASYAIIGQKHRLMFSGDTGYFDDMKTIGDKYGPFDLVMIEVGAYHKTWPDWHIGPEQAIEAHRIMRGKLFLPIHWGLFNLALHGWTEPAERTLAAAQKAAVPVVMPIPGEPFELSNTPKLRKWWPEVPWQSADEHPIVSTKDGTPENRYKWEH</sequence>
<dbReference type="InterPro" id="IPR001279">
    <property type="entry name" value="Metallo-B-lactamas"/>
</dbReference>
<keyword evidence="2" id="KW-0472">Membrane</keyword>
<feature type="domain" description="Metallo-beta-lactamase" evidence="3">
    <location>
        <begin position="126"/>
        <end position="321"/>
    </location>
</feature>
<dbReference type="PANTHER" id="PTHR15032">
    <property type="entry name" value="N-ACYL-PHOSPHATIDYLETHANOLAMINE-HYDROLYZING PHOSPHOLIPASE D"/>
    <property type="match status" value="1"/>
</dbReference>
<reference evidence="4 5" key="1">
    <citation type="submission" date="2019-08" db="EMBL/GenBank/DDBJ databases">
        <authorList>
            <person name="Liang Q."/>
        </authorList>
    </citation>
    <scope>NUCLEOTIDE SEQUENCE [LARGE SCALE GENOMIC DNA]</scope>
    <source>
        <strain evidence="4 5">V1718</strain>
    </source>
</reference>
<keyword evidence="2" id="KW-1133">Transmembrane helix</keyword>
<dbReference type="RefSeq" id="WP_146958414.1">
    <property type="nucleotide sequence ID" value="NZ_CP042467.1"/>
</dbReference>
<dbReference type="KEGG" id="bbae:FRD01_05590"/>
<protein>
    <recommendedName>
        <fullName evidence="3">Metallo-beta-lactamase domain-containing protein</fullName>
    </recommendedName>
</protein>
<dbReference type="Gene3D" id="3.60.15.10">
    <property type="entry name" value="Ribonuclease Z/Hydroxyacylglutathione hydrolase-like"/>
    <property type="match status" value="1"/>
</dbReference>
<organism evidence="4 5">
    <name type="scientific">Microvenator marinus</name>
    <dbReference type="NCBI Taxonomy" id="2600177"/>
    <lineage>
        <taxon>Bacteria</taxon>
        <taxon>Deltaproteobacteria</taxon>
        <taxon>Bradymonadales</taxon>
        <taxon>Microvenatoraceae</taxon>
        <taxon>Microvenator</taxon>
    </lineage>
</organism>
<evidence type="ECO:0000313" key="4">
    <source>
        <dbReference type="EMBL" id="QED26728.1"/>
    </source>
</evidence>
<dbReference type="Pfam" id="PF12706">
    <property type="entry name" value="Lactamase_B_2"/>
    <property type="match status" value="1"/>
</dbReference>
<dbReference type="InterPro" id="IPR036866">
    <property type="entry name" value="RibonucZ/Hydroxyglut_hydro"/>
</dbReference>
<accession>A0A5B8XP54</accession>
<dbReference type="SUPFAM" id="SSF56281">
    <property type="entry name" value="Metallo-hydrolase/oxidoreductase"/>
    <property type="match status" value="1"/>
</dbReference>
<feature type="transmembrane region" description="Helical" evidence="2">
    <location>
        <begin position="12"/>
        <end position="36"/>
    </location>
</feature>
<keyword evidence="5" id="KW-1185">Reference proteome</keyword>
<keyword evidence="2" id="KW-0812">Transmembrane</keyword>
<evidence type="ECO:0000256" key="2">
    <source>
        <dbReference type="SAM" id="Phobius"/>
    </source>
</evidence>
<dbReference type="AlphaFoldDB" id="A0A5B8XP54"/>
<feature type="region of interest" description="Disordered" evidence="1">
    <location>
        <begin position="380"/>
        <end position="399"/>
    </location>
</feature>
<dbReference type="EMBL" id="CP042467">
    <property type="protein sequence ID" value="QED26728.1"/>
    <property type="molecule type" value="Genomic_DNA"/>
</dbReference>
<dbReference type="PANTHER" id="PTHR15032:SF4">
    <property type="entry name" value="N-ACYL-PHOSPHATIDYLETHANOLAMINE-HYDROLYZING PHOSPHOLIPASE D"/>
    <property type="match status" value="1"/>
</dbReference>
<evidence type="ECO:0000256" key="1">
    <source>
        <dbReference type="SAM" id="MobiDB-lite"/>
    </source>
</evidence>
<evidence type="ECO:0000259" key="3">
    <source>
        <dbReference type="Pfam" id="PF12706"/>
    </source>
</evidence>
<evidence type="ECO:0000313" key="5">
    <source>
        <dbReference type="Proteomes" id="UP000321595"/>
    </source>
</evidence>
<gene>
    <name evidence="4" type="ORF">FRD01_05590</name>
</gene>
<name>A0A5B8XP54_9DELT</name>
<feature type="compositionally biased region" description="Basic and acidic residues" evidence="1">
    <location>
        <begin position="389"/>
        <end position="399"/>
    </location>
</feature>
<dbReference type="Proteomes" id="UP000321595">
    <property type="component" value="Chromosome"/>
</dbReference>
<dbReference type="GO" id="GO:0005737">
    <property type="term" value="C:cytoplasm"/>
    <property type="evidence" value="ECO:0007669"/>
    <property type="project" value="TreeGrafter"/>
</dbReference>